<dbReference type="KEGG" id="cre:CHLRE_16g676402v5"/>
<organism evidence="1 2">
    <name type="scientific">Chlamydomonas reinhardtii</name>
    <name type="common">Chlamydomonas smithii</name>
    <dbReference type="NCBI Taxonomy" id="3055"/>
    <lineage>
        <taxon>Eukaryota</taxon>
        <taxon>Viridiplantae</taxon>
        <taxon>Chlorophyta</taxon>
        <taxon>core chlorophytes</taxon>
        <taxon>Chlorophyceae</taxon>
        <taxon>CS clade</taxon>
        <taxon>Chlamydomonadales</taxon>
        <taxon>Chlamydomonadaceae</taxon>
        <taxon>Chlamydomonas</taxon>
    </lineage>
</organism>
<dbReference type="Proteomes" id="UP000006906">
    <property type="component" value="Chromosome 16"/>
</dbReference>
<sequence length="68" mass="7062">MATNGPVPNRADVATQLQSALERFSHEPTRYALRPSVKAALEAMAAAAADDAAAAAAAESYNDKVAFK</sequence>
<dbReference type="Gramene" id="PNW72237">
    <property type="protein sequence ID" value="PNW72237"/>
    <property type="gene ID" value="CHLRE_16g676402v5"/>
</dbReference>
<accession>A0A2K3CVC8</accession>
<proteinExistence type="predicted"/>
<reference evidence="1 2" key="1">
    <citation type="journal article" date="2007" name="Science">
        <title>The Chlamydomonas genome reveals the evolution of key animal and plant functions.</title>
        <authorList>
            <person name="Merchant S.S."/>
            <person name="Prochnik S.E."/>
            <person name="Vallon O."/>
            <person name="Harris E.H."/>
            <person name="Karpowicz S.J."/>
            <person name="Witman G.B."/>
            <person name="Terry A."/>
            <person name="Salamov A."/>
            <person name="Fritz-Laylin L.K."/>
            <person name="Marechal-Drouard L."/>
            <person name="Marshall W.F."/>
            <person name="Qu L.H."/>
            <person name="Nelson D.R."/>
            <person name="Sanderfoot A.A."/>
            <person name="Spalding M.H."/>
            <person name="Kapitonov V.V."/>
            <person name="Ren Q."/>
            <person name="Ferris P."/>
            <person name="Lindquist E."/>
            <person name="Shapiro H."/>
            <person name="Lucas S.M."/>
            <person name="Grimwood J."/>
            <person name="Schmutz J."/>
            <person name="Cardol P."/>
            <person name="Cerutti H."/>
            <person name="Chanfreau G."/>
            <person name="Chen C.L."/>
            <person name="Cognat V."/>
            <person name="Croft M.T."/>
            <person name="Dent R."/>
            <person name="Dutcher S."/>
            <person name="Fernandez E."/>
            <person name="Fukuzawa H."/>
            <person name="Gonzalez-Ballester D."/>
            <person name="Gonzalez-Halphen D."/>
            <person name="Hallmann A."/>
            <person name="Hanikenne M."/>
            <person name="Hippler M."/>
            <person name="Inwood W."/>
            <person name="Jabbari K."/>
            <person name="Kalanon M."/>
            <person name="Kuras R."/>
            <person name="Lefebvre P.A."/>
            <person name="Lemaire S.D."/>
            <person name="Lobanov A.V."/>
            <person name="Lohr M."/>
            <person name="Manuell A."/>
            <person name="Meier I."/>
            <person name="Mets L."/>
            <person name="Mittag M."/>
            <person name="Mittelmeier T."/>
            <person name="Moroney J.V."/>
            <person name="Moseley J."/>
            <person name="Napoli C."/>
            <person name="Nedelcu A.M."/>
            <person name="Niyogi K."/>
            <person name="Novoselov S.V."/>
            <person name="Paulsen I.T."/>
            <person name="Pazour G."/>
            <person name="Purton S."/>
            <person name="Ral J.P."/>
            <person name="Riano-Pachon D.M."/>
            <person name="Riekhof W."/>
            <person name="Rymarquis L."/>
            <person name="Schroda M."/>
            <person name="Stern D."/>
            <person name="Umen J."/>
            <person name="Willows R."/>
            <person name="Wilson N."/>
            <person name="Zimmer S.L."/>
            <person name="Allmer J."/>
            <person name="Balk J."/>
            <person name="Bisova K."/>
            <person name="Chen C.J."/>
            <person name="Elias M."/>
            <person name="Gendler K."/>
            <person name="Hauser C."/>
            <person name="Lamb M.R."/>
            <person name="Ledford H."/>
            <person name="Long J.C."/>
            <person name="Minagawa J."/>
            <person name="Page M.D."/>
            <person name="Pan J."/>
            <person name="Pootakham W."/>
            <person name="Roje S."/>
            <person name="Rose A."/>
            <person name="Stahlberg E."/>
            <person name="Terauchi A.M."/>
            <person name="Yang P."/>
            <person name="Ball S."/>
            <person name="Bowler C."/>
            <person name="Dieckmann C.L."/>
            <person name="Gladyshev V.N."/>
            <person name="Green P."/>
            <person name="Jorgensen R."/>
            <person name="Mayfield S."/>
            <person name="Mueller-Roeber B."/>
            <person name="Rajamani S."/>
            <person name="Sayre R.T."/>
            <person name="Brokstein P."/>
            <person name="Dubchak I."/>
            <person name="Goodstein D."/>
            <person name="Hornick L."/>
            <person name="Huang Y.W."/>
            <person name="Jhaveri J."/>
            <person name="Luo Y."/>
            <person name="Martinez D."/>
            <person name="Ngau W.C."/>
            <person name="Otillar B."/>
            <person name="Poliakov A."/>
            <person name="Porter A."/>
            <person name="Szajkowski L."/>
            <person name="Werner G."/>
            <person name="Zhou K."/>
            <person name="Grigoriev I.V."/>
            <person name="Rokhsar D.S."/>
            <person name="Grossman A.R."/>
        </authorList>
    </citation>
    <scope>NUCLEOTIDE SEQUENCE [LARGE SCALE GENOMIC DNA]</scope>
    <source>
        <strain evidence="2">CC-503</strain>
    </source>
</reference>
<name>A0A2K3CVC8_CHLRE</name>
<dbReference type="GeneID" id="66056675"/>
<dbReference type="InParanoid" id="A0A2K3CVC8"/>
<dbReference type="AlphaFoldDB" id="A0A2K3CVC8"/>
<evidence type="ECO:0000313" key="1">
    <source>
        <dbReference type="EMBL" id="PNW72237.1"/>
    </source>
</evidence>
<dbReference type="EMBL" id="CM008977">
    <property type="protein sequence ID" value="PNW72237.1"/>
    <property type="molecule type" value="Genomic_DNA"/>
</dbReference>
<dbReference type="RefSeq" id="XP_042916089.1">
    <property type="nucleotide sequence ID" value="XM_043071298.1"/>
</dbReference>
<gene>
    <name evidence="1" type="ORF">CHLRE_16g676402v5</name>
</gene>
<evidence type="ECO:0000313" key="2">
    <source>
        <dbReference type="Proteomes" id="UP000006906"/>
    </source>
</evidence>
<protein>
    <submittedName>
        <fullName evidence="1">Uncharacterized protein</fullName>
    </submittedName>
</protein>
<keyword evidence="2" id="KW-1185">Reference proteome</keyword>